<feature type="region of interest" description="Disordered" evidence="1">
    <location>
        <begin position="1"/>
        <end position="46"/>
    </location>
</feature>
<dbReference type="Proteomes" id="UP000050564">
    <property type="component" value="Unassembled WGS sequence"/>
</dbReference>
<dbReference type="EMBL" id="LJPX01000032">
    <property type="protein sequence ID" value="KPW81294.1"/>
    <property type="molecule type" value="Genomic_DNA"/>
</dbReference>
<name>A0A0N8R0I6_PSECA</name>
<sequence length="323" mass="37109">MGCITSKPLVSSPRWHNSATNSENLETGQRSHKASRYGAISGSPERSELTWHQQSLVGVARWPDKEYNRDHVPLQMEYGRSFWNESRKIGSALANGEIQNFEDLWEKARDWRCSMANHDENIFKKPRNSYNEFPFTTPLINQYNYIKERYSSRTDGSLQKLDDEGLLPPAKEFLITDKIFGEPISLTKIVCSSDSSAHRDQRRYSDLWSRGLDYGEPHYIQHTSSEEVPKILHHVNDLFNEVLQSNLSTKKALKFLGEIHWWLAHAMPDERGSAAKSELCVRAIAQAKGLDLPPMKSGIVPDLEAMTMSREQFIKQYPSMFDD</sequence>
<dbReference type="Gene3D" id="1.10.3290.20">
    <property type="match status" value="2"/>
</dbReference>
<evidence type="ECO:0000313" key="2">
    <source>
        <dbReference type="EMBL" id="KPW81294.1"/>
    </source>
</evidence>
<dbReference type="NCBIfam" id="NF041403">
    <property type="entry name" value="XopAH"/>
    <property type="match status" value="1"/>
</dbReference>
<dbReference type="AlphaFoldDB" id="A0A0N8R0I6"/>
<dbReference type="RefSeq" id="WP_074801898.1">
    <property type="nucleotide sequence ID" value="NZ_FNKU01000005.1"/>
</dbReference>
<dbReference type="Pfam" id="PF05394">
    <property type="entry name" value="AvrB_AvrC"/>
    <property type="match status" value="1"/>
</dbReference>
<reference evidence="2 3" key="1">
    <citation type="submission" date="2015-09" db="EMBL/GenBank/DDBJ databases">
        <title>Genome announcement of multiple Pseudomonas syringae strains.</title>
        <authorList>
            <person name="Thakur S."/>
            <person name="Wang P.W."/>
            <person name="Gong Y."/>
            <person name="Weir B.S."/>
            <person name="Guttman D.S."/>
        </authorList>
    </citation>
    <scope>NUCLEOTIDE SEQUENCE [LARGE SCALE GENOMIC DNA]</scope>
    <source>
        <strain evidence="2 3">ICMP2823</strain>
    </source>
</reference>
<dbReference type="InterPro" id="IPR036231">
    <property type="entry name" value="Avirulence_B/C_sf"/>
</dbReference>
<evidence type="ECO:0008006" key="4">
    <source>
        <dbReference type="Google" id="ProtNLM"/>
    </source>
</evidence>
<dbReference type="SUPFAM" id="SSF103383">
    <property type="entry name" value="Antivirulence factor"/>
    <property type="match status" value="1"/>
</dbReference>
<dbReference type="PATRIC" id="fig|86840.3.peg.525"/>
<comment type="caution">
    <text evidence="2">The sequence shown here is derived from an EMBL/GenBank/DDBJ whole genome shotgun (WGS) entry which is preliminary data.</text>
</comment>
<protein>
    <recommendedName>
        <fullName evidence="4">Type III effector AvrB4-1</fullName>
    </recommendedName>
</protein>
<proteinExistence type="predicted"/>
<accession>A0A0N8R0I6</accession>
<dbReference type="InterPro" id="IPR008798">
    <property type="entry name" value="Avirulence_B/C"/>
</dbReference>
<dbReference type="InterPro" id="IPR053495">
    <property type="entry name" value="AvrB/C-like"/>
</dbReference>
<evidence type="ECO:0000313" key="3">
    <source>
        <dbReference type="Proteomes" id="UP000050564"/>
    </source>
</evidence>
<organism evidence="2 3">
    <name type="scientific">Pseudomonas cannabina</name>
    <dbReference type="NCBI Taxonomy" id="86840"/>
    <lineage>
        <taxon>Bacteria</taxon>
        <taxon>Pseudomonadati</taxon>
        <taxon>Pseudomonadota</taxon>
        <taxon>Gammaproteobacteria</taxon>
        <taxon>Pseudomonadales</taxon>
        <taxon>Pseudomonadaceae</taxon>
        <taxon>Pseudomonas</taxon>
    </lineage>
</organism>
<feature type="compositionally biased region" description="Polar residues" evidence="1">
    <location>
        <begin position="14"/>
        <end position="28"/>
    </location>
</feature>
<gene>
    <name evidence="2" type="ORF">ALO81_200331</name>
</gene>
<evidence type="ECO:0000256" key="1">
    <source>
        <dbReference type="SAM" id="MobiDB-lite"/>
    </source>
</evidence>